<feature type="binding site" description="proximal binding residue" evidence="4">
    <location>
        <position position="405"/>
    </location>
    <ligand>
        <name>heme b</name>
        <dbReference type="ChEBI" id="CHEBI:60344"/>
    </ligand>
    <ligandPart>
        <name>Fe</name>
        <dbReference type="ChEBI" id="CHEBI:18248"/>
    </ligandPart>
</feature>
<keyword evidence="5" id="KW-0223">Dioxygenase</keyword>
<keyword evidence="4 5" id="KW-0349">Heme</keyword>
<dbReference type="GO" id="GO:0020037">
    <property type="term" value="F:heme binding"/>
    <property type="evidence" value="ECO:0007669"/>
    <property type="project" value="UniProtKB-UniRule"/>
</dbReference>
<evidence type="ECO:0000256" key="1">
    <source>
        <dbReference type="ARBA" id="ARBA00007119"/>
    </source>
</evidence>
<organism evidence="6 7">
    <name type="scientific">Penicillium polonicum</name>
    <dbReference type="NCBI Taxonomy" id="60169"/>
    <lineage>
        <taxon>Eukaryota</taxon>
        <taxon>Fungi</taxon>
        <taxon>Dikarya</taxon>
        <taxon>Ascomycota</taxon>
        <taxon>Pezizomycotina</taxon>
        <taxon>Eurotiomycetes</taxon>
        <taxon>Eurotiomycetidae</taxon>
        <taxon>Eurotiales</taxon>
        <taxon>Aspergillaceae</taxon>
        <taxon>Penicillium</taxon>
    </lineage>
</organism>
<comment type="catalytic activity">
    <reaction evidence="5">
        <text>L-tryptophan + O2 = N-formyl-L-kynurenine</text>
        <dbReference type="Rhea" id="RHEA:24536"/>
        <dbReference type="ChEBI" id="CHEBI:15379"/>
        <dbReference type="ChEBI" id="CHEBI:57912"/>
        <dbReference type="ChEBI" id="CHEBI:58629"/>
    </reaction>
</comment>
<dbReference type="STRING" id="60169.A0A1V6NN67"/>
<dbReference type="AlphaFoldDB" id="A0A1V6NN67"/>
<dbReference type="InterPro" id="IPR000898">
    <property type="entry name" value="Indolamine_dOase"/>
</dbReference>
<dbReference type="GO" id="GO:0005737">
    <property type="term" value="C:cytoplasm"/>
    <property type="evidence" value="ECO:0007669"/>
    <property type="project" value="TreeGrafter"/>
</dbReference>
<comment type="similarity">
    <text evidence="1 5">Belongs to the indoleamine 2,3-dioxygenase family.</text>
</comment>
<evidence type="ECO:0000256" key="4">
    <source>
        <dbReference type="PIRSR" id="PIRSR600898-1"/>
    </source>
</evidence>
<comment type="caution">
    <text evidence="6">The sequence shown here is derived from an EMBL/GenBank/DDBJ whole genome shotgun (WGS) entry which is preliminary data.</text>
</comment>
<evidence type="ECO:0000256" key="2">
    <source>
        <dbReference type="ARBA" id="ARBA00022723"/>
    </source>
</evidence>
<keyword evidence="7" id="KW-1185">Reference proteome</keyword>
<dbReference type="Gene3D" id="1.20.58.480">
    <property type="match status" value="1"/>
</dbReference>
<dbReference type="PROSITE" id="PS00876">
    <property type="entry name" value="IDO_1"/>
    <property type="match status" value="1"/>
</dbReference>
<keyword evidence="3 4" id="KW-0408">Iron</keyword>
<evidence type="ECO:0000256" key="3">
    <source>
        <dbReference type="ARBA" id="ARBA00023004"/>
    </source>
</evidence>
<dbReference type="PANTHER" id="PTHR28657">
    <property type="entry name" value="INDOLEAMINE 2,3-DIOXYGENASE"/>
    <property type="match status" value="1"/>
</dbReference>
<dbReference type="GO" id="GO:0033754">
    <property type="term" value="F:indoleamine 2,3-dioxygenase activity"/>
    <property type="evidence" value="ECO:0007669"/>
    <property type="project" value="UniProtKB-EC"/>
</dbReference>
<keyword evidence="2 4" id="KW-0479">Metal-binding</keyword>
<sequence>MKPYSTKPILAFLHYKSQRLSFPFVFVFTTTDVVLPPKRTLLHDPSSTMLQSTDAVFNDLFEDYAEQGFLSDGPPLARISTPYYETWEDIASQLPNLIQTSQIREKIDNMPVCTTEHLQTEPEWRRACVIMGYLAHAYIWGGKTPKDRLPPSISKPFLEISAHLELPACATYAGLTLWNFIPSHPEADITDPDNLHVQTSFTGTKDEEWFMVISVAVEAKGAKLISLMRDAFKAVTTNDVDLLTALLCRFADGLCDLTLTLKRMYEHNQPAIFFHQLRPFLAGSKNMGHAGLPNGVYYDVGDSDGMERPENWLQLSGGSNAQSSLIQALDIFLGIKHSATDGKQACGPSFIQQMRDYMPGPHRRFLEELSDRANVRSFILDSPVQPLKDAYNATVNELKAFRDTHIQMVTRYIIMASRQPNPVEQGKGKMNLATASSQMKEAGAKTKLAGTGGTDLIPFLKKTRDTVQDAKC</sequence>
<dbReference type="InterPro" id="IPR037217">
    <property type="entry name" value="Trp/Indoleamine_2_3_dOase-like"/>
</dbReference>
<dbReference type="Pfam" id="PF01231">
    <property type="entry name" value="IDO"/>
    <property type="match status" value="1"/>
</dbReference>
<dbReference type="OrthoDB" id="540174at2759"/>
<gene>
    <name evidence="6" type="ORF">PENPOL_c005G05326</name>
</gene>
<dbReference type="SUPFAM" id="SSF140959">
    <property type="entry name" value="Indolic compounds 2,3-dioxygenase-like"/>
    <property type="match status" value="1"/>
</dbReference>
<dbReference type="GO" id="GO:0019441">
    <property type="term" value="P:L-tryptophan catabolic process to kynurenine"/>
    <property type="evidence" value="ECO:0007669"/>
    <property type="project" value="UniProtKB-UniRule"/>
</dbReference>
<keyword evidence="5" id="KW-0560">Oxidoreductase</keyword>
<evidence type="ECO:0000256" key="5">
    <source>
        <dbReference type="RuleBase" id="RU369119"/>
    </source>
</evidence>
<dbReference type="EMBL" id="MDYM01000005">
    <property type="protein sequence ID" value="OQD66165.1"/>
    <property type="molecule type" value="Genomic_DNA"/>
</dbReference>
<protein>
    <recommendedName>
        <fullName evidence="5">Indoleamine 2,3-dioxygenase</fullName>
        <ecNumber evidence="5">1.13.11.52</ecNumber>
    </recommendedName>
</protein>
<evidence type="ECO:0000313" key="6">
    <source>
        <dbReference type="EMBL" id="OQD66165.1"/>
    </source>
</evidence>
<reference evidence="7" key="1">
    <citation type="journal article" date="2017" name="Nat. Microbiol.">
        <title>Global analysis of biosynthetic gene clusters reveals vast potential of secondary metabolite production in Penicillium species.</title>
        <authorList>
            <person name="Nielsen J.C."/>
            <person name="Grijseels S."/>
            <person name="Prigent S."/>
            <person name="Ji B."/>
            <person name="Dainat J."/>
            <person name="Nielsen K.F."/>
            <person name="Frisvad J.C."/>
            <person name="Workman M."/>
            <person name="Nielsen J."/>
        </authorList>
    </citation>
    <scope>NUCLEOTIDE SEQUENCE [LARGE SCALE GENOMIC DNA]</scope>
    <source>
        <strain evidence="7">IBT 4502</strain>
    </source>
</reference>
<evidence type="ECO:0000313" key="7">
    <source>
        <dbReference type="Proteomes" id="UP000191408"/>
    </source>
</evidence>
<proteinExistence type="inferred from homology"/>
<accession>A0A1V6NN67</accession>
<dbReference type="Proteomes" id="UP000191408">
    <property type="component" value="Unassembled WGS sequence"/>
</dbReference>
<dbReference type="GO" id="GO:0034354">
    <property type="term" value="P:'de novo' NAD+ biosynthetic process from L-tryptophan"/>
    <property type="evidence" value="ECO:0007669"/>
    <property type="project" value="TreeGrafter"/>
</dbReference>
<dbReference type="PANTHER" id="PTHR28657:SF10">
    <property type="entry name" value="INDOLEAMINE 2,3-DIOXYGENASE"/>
    <property type="match status" value="1"/>
</dbReference>
<dbReference type="EC" id="1.13.11.52" evidence="5"/>
<comment type="function">
    <text evidence="5">Produces N-formyl-kynurenine through the oxidation of tryptophan.</text>
</comment>
<name>A0A1V6NN67_PENPO</name>
<dbReference type="GO" id="GO:0046872">
    <property type="term" value="F:metal ion binding"/>
    <property type="evidence" value="ECO:0007669"/>
    <property type="project" value="UniProtKB-UniRule"/>
</dbReference>